<dbReference type="Proteomes" id="UP000004260">
    <property type="component" value="Unassembled WGS sequence"/>
</dbReference>
<reference evidence="1 2" key="1">
    <citation type="journal article" date="2013" name="Pathog. Dis.">
        <title>Genome sequences of 65 Helicobacter pylori strains isolated from asymptomatic individuals and patients with gastric cancer, peptic ulcer disease, or gastritis.</title>
        <authorList>
            <person name="Blanchard T.G."/>
            <person name="Czinn S.J."/>
            <person name="Correa P."/>
            <person name="Nakazawa T."/>
            <person name="Keelan M."/>
            <person name="Morningstar L."/>
            <person name="Santana-Cruz I."/>
            <person name="Maroo A."/>
            <person name="McCracken C."/>
            <person name="Shefchek K."/>
            <person name="Daugherty S."/>
            <person name="Song Y."/>
            <person name="Fraser C.M."/>
            <person name="Fricke W.F."/>
        </authorList>
    </citation>
    <scope>NUCLEOTIDE SEQUENCE [LARGE SCALE GENOMIC DNA]</scope>
    <source>
        <strain evidence="1 2">NQ4053</strain>
    </source>
</reference>
<gene>
    <name evidence="1" type="ORF">HPNQ4053_0457</name>
</gene>
<organism evidence="1 2">
    <name type="scientific">Helicobacter pylori NQ4053</name>
    <dbReference type="NCBI Taxonomy" id="992027"/>
    <lineage>
        <taxon>Bacteria</taxon>
        <taxon>Pseudomonadati</taxon>
        <taxon>Campylobacterota</taxon>
        <taxon>Epsilonproteobacteria</taxon>
        <taxon>Campylobacterales</taxon>
        <taxon>Helicobacteraceae</taxon>
        <taxon>Helicobacter</taxon>
    </lineage>
</organism>
<dbReference type="PATRIC" id="fig|992027.3.peg.443"/>
<accession>I9QK76</accession>
<evidence type="ECO:0000313" key="2">
    <source>
        <dbReference type="Proteomes" id="UP000004260"/>
    </source>
</evidence>
<sequence>MGNGFDGLGKMNNHLYGLGIDYLYNFIDNAKNIRAWVFMQALL</sequence>
<name>I9QK76_HELPX</name>
<protein>
    <submittedName>
        <fullName evidence="1">Outer membrane protein</fullName>
    </submittedName>
</protein>
<comment type="caution">
    <text evidence="1">The sequence shown here is derived from an EMBL/GenBank/DDBJ whole genome shotgun (WGS) entry which is preliminary data.</text>
</comment>
<proteinExistence type="predicted"/>
<dbReference type="AlphaFoldDB" id="I9QK76"/>
<evidence type="ECO:0000313" key="1">
    <source>
        <dbReference type="EMBL" id="EJB34896.1"/>
    </source>
</evidence>
<dbReference type="EMBL" id="AKNV01000003">
    <property type="protein sequence ID" value="EJB34896.1"/>
    <property type="molecule type" value="Genomic_DNA"/>
</dbReference>